<dbReference type="EC" id="2.4.1.109" evidence="2"/>
<keyword evidence="2" id="KW-0256">Endoplasmic reticulum</keyword>
<comment type="catalytic activity">
    <reaction evidence="2">
        <text>a di-trans,poly-cis-dolichyl beta-D-mannosyl phosphate + L-seryl-[protein] = 3-O-(alpha-D-mannosyl)-L-seryl-[protein] + a di-trans,poly-cis-dolichyl phosphate + H(+)</text>
        <dbReference type="Rhea" id="RHEA:17377"/>
        <dbReference type="Rhea" id="RHEA-COMP:9863"/>
        <dbReference type="Rhea" id="RHEA-COMP:13546"/>
        <dbReference type="Rhea" id="RHEA-COMP:19498"/>
        <dbReference type="Rhea" id="RHEA-COMP:19501"/>
        <dbReference type="ChEBI" id="CHEBI:15378"/>
        <dbReference type="ChEBI" id="CHEBI:29999"/>
        <dbReference type="ChEBI" id="CHEBI:57683"/>
        <dbReference type="ChEBI" id="CHEBI:58211"/>
        <dbReference type="ChEBI" id="CHEBI:137321"/>
        <dbReference type="EC" id="2.4.1.109"/>
    </reaction>
</comment>
<dbReference type="InterPro" id="IPR036300">
    <property type="entry name" value="MIR_dom_sf"/>
</dbReference>
<proteinExistence type="inferred from homology"/>
<dbReference type="InterPro" id="IPR032421">
    <property type="entry name" value="PMT_4TMC"/>
</dbReference>
<keyword evidence="2" id="KW-1133">Transmembrane helix</keyword>
<evidence type="ECO:0000313" key="5">
    <source>
        <dbReference type="EMBL" id="ORX53788.1"/>
    </source>
</evidence>
<sequence length="412" mass="47686">MAGSFITSLGLPLVISLCISSVIPRSDLNTSKEYSFLKDKINTEAIYNSEALIKNVDYDGYLSFNSVLDINFNNTEIYNSLEIKPNSLWTISRSDSKTNSDKLKHMSYIRLRSNENKKFLRINTKKNEKFKKSKNTYYNVTTGGYLKILDSKEYWKVEITGIFKSNSVKTGKTNFRLHNIRADCYLTSEPNSIFVRDGASEPRITCRKGQHEGSVWTFEYVYTNEEHKRLKKEPFSLSKNPISDFMFKWKMSTGEYGGYEQTFRPFFWPTLNKLTVMLSNKDPYQHFKLNTFSWNIAFTGLIAFPIVLLKKILYDKNTACFDVDIIEKYSSKNVYNTGAIINFIGWFGHYLPYLLFRRIALIQNYASALYFSILLTTSCIEIYLSEIHSKSKKICVVSTIIGLALLFQIINV</sequence>
<evidence type="ECO:0000256" key="1">
    <source>
        <dbReference type="ARBA" id="ARBA00022737"/>
    </source>
</evidence>
<dbReference type="GO" id="GO:0005789">
    <property type="term" value="C:endoplasmic reticulum membrane"/>
    <property type="evidence" value="ECO:0007669"/>
    <property type="project" value="UniProtKB-SubCell"/>
</dbReference>
<dbReference type="Pfam" id="PF16192">
    <property type="entry name" value="PMT_4TMC"/>
    <property type="match status" value="1"/>
</dbReference>
<name>A0A1Y1VDZ5_9FUNG</name>
<organism evidence="5 6">
    <name type="scientific">Piromyces finnis</name>
    <dbReference type="NCBI Taxonomy" id="1754191"/>
    <lineage>
        <taxon>Eukaryota</taxon>
        <taxon>Fungi</taxon>
        <taxon>Fungi incertae sedis</taxon>
        <taxon>Chytridiomycota</taxon>
        <taxon>Chytridiomycota incertae sedis</taxon>
        <taxon>Neocallimastigomycetes</taxon>
        <taxon>Neocallimastigales</taxon>
        <taxon>Neocallimastigaceae</taxon>
        <taxon>Piromyces</taxon>
    </lineage>
</organism>
<keyword evidence="6" id="KW-1185">Reference proteome</keyword>
<dbReference type="InterPro" id="IPR027005">
    <property type="entry name" value="PMT-like"/>
</dbReference>
<comment type="function">
    <text evidence="2">Transfers mannose from Dol-P-mannose to Ser or Thr residues on proteins.</text>
</comment>
<reference evidence="5 6" key="2">
    <citation type="submission" date="2016-08" db="EMBL/GenBank/DDBJ databases">
        <title>Pervasive Adenine N6-methylation of Active Genes in Fungi.</title>
        <authorList>
            <consortium name="DOE Joint Genome Institute"/>
            <person name="Mondo S.J."/>
            <person name="Dannebaum R.O."/>
            <person name="Kuo R.C."/>
            <person name="Labutti K."/>
            <person name="Haridas S."/>
            <person name="Kuo A."/>
            <person name="Salamov A."/>
            <person name="Ahrendt S.R."/>
            <person name="Lipzen A."/>
            <person name="Sullivan W."/>
            <person name="Andreopoulos W.B."/>
            <person name="Clum A."/>
            <person name="Lindquist E."/>
            <person name="Daum C."/>
            <person name="Ramamoorthy G.K."/>
            <person name="Gryganskyi A."/>
            <person name="Culley D."/>
            <person name="Magnuson J.K."/>
            <person name="James T.Y."/>
            <person name="O'Malley M.A."/>
            <person name="Stajich J.E."/>
            <person name="Spatafora J.W."/>
            <person name="Visel A."/>
            <person name="Grigoriev I.V."/>
        </authorList>
    </citation>
    <scope>NUCLEOTIDE SEQUENCE [LARGE SCALE GENOMIC DNA]</scope>
    <source>
        <strain evidence="6">finn</strain>
    </source>
</reference>
<comment type="catalytic activity">
    <reaction evidence="2">
        <text>a di-trans,poly-cis-dolichyl beta-D-mannosyl phosphate + L-threonyl-[protein] = 3-O-(alpha-D-mannosyl)-L-threonyl-[protein] + a di-trans,poly-cis-dolichyl phosphate + H(+)</text>
        <dbReference type="Rhea" id="RHEA:53396"/>
        <dbReference type="Rhea" id="RHEA-COMP:11060"/>
        <dbReference type="Rhea" id="RHEA-COMP:13547"/>
        <dbReference type="Rhea" id="RHEA-COMP:19498"/>
        <dbReference type="Rhea" id="RHEA-COMP:19501"/>
        <dbReference type="ChEBI" id="CHEBI:15378"/>
        <dbReference type="ChEBI" id="CHEBI:30013"/>
        <dbReference type="ChEBI" id="CHEBI:57683"/>
        <dbReference type="ChEBI" id="CHEBI:58211"/>
        <dbReference type="ChEBI" id="CHEBI:137323"/>
        <dbReference type="EC" id="2.4.1.109"/>
    </reaction>
</comment>
<dbReference type="Gene3D" id="2.80.10.50">
    <property type="match status" value="1"/>
</dbReference>
<feature type="transmembrane region" description="Helical" evidence="2">
    <location>
        <begin position="334"/>
        <end position="356"/>
    </location>
</feature>
<dbReference type="UniPathway" id="UPA00378"/>
<comment type="similarity">
    <text evidence="2">Belongs to the glycosyltransferase 39 family.</text>
</comment>
<feature type="transmembrane region" description="Helical" evidence="2">
    <location>
        <begin position="292"/>
        <end position="313"/>
    </location>
</feature>
<dbReference type="AlphaFoldDB" id="A0A1Y1VDZ5"/>
<feature type="domain" description="MIR" evidence="4">
    <location>
        <begin position="165"/>
        <end position="221"/>
    </location>
</feature>
<evidence type="ECO:0000313" key="6">
    <source>
        <dbReference type="Proteomes" id="UP000193719"/>
    </source>
</evidence>
<evidence type="ECO:0000256" key="2">
    <source>
        <dbReference type="RuleBase" id="RU367007"/>
    </source>
</evidence>
<comment type="pathway">
    <text evidence="2">Protein modification; protein glycosylation.</text>
</comment>
<accession>A0A1Y1VDZ5</accession>
<reference evidence="5 6" key="1">
    <citation type="submission" date="2016-08" db="EMBL/GenBank/DDBJ databases">
        <title>Genomes of anaerobic fungi encode conserved fungal cellulosomes for biomass hydrolysis.</title>
        <authorList>
            <consortium name="DOE Joint Genome Institute"/>
            <person name="Haitjema C.H."/>
            <person name="Gilmore S.P."/>
            <person name="Henske J.K."/>
            <person name="Solomon K.V."/>
            <person name="De Groot R."/>
            <person name="Kuo A."/>
            <person name="Mondo S.J."/>
            <person name="Salamov A.A."/>
            <person name="Labutti K."/>
            <person name="Zhao Z."/>
            <person name="Chiniquy J."/>
            <person name="Barry K."/>
            <person name="Brewer H.M."/>
            <person name="Purvine S.O."/>
            <person name="Wright A.T."/>
            <person name="Boxma B."/>
            <person name="Van Alen T."/>
            <person name="Hackstein J.H."/>
            <person name="Baker S.E."/>
            <person name="Grigoriev I.V."/>
            <person name="O'Malley M.A."/>
        </authorList>
    </citation>
    <scope>NUCLEOTIDE SEQUENCE [LARGE SCALE GENOMIC DNA]</scope>
    <source>
        <strain evidence="6">finn</strain>
    </source>
</reference>
<keyword evidence="3" id="KW-0732">Signal</keyword>
<dbReference type="PROSITE" id="PS50919">
    <property type="entry name" value="MIR"/>
    <property type="match status" value="1"/>
</dbReference>
<dbReference type="Proteomes" id="UP000193719">
    <property type="component" value="Unassembled WGS sequence"/>
</dbReference>
<dbReference type="STRING" id="1754191.A0A1Y1VDZ5"/>
<dbReference type="InterPro" id="IPR016093">
    <property type="entry name" value="MIR_motif"/>
</dbReference>
<keyword evidence="2" id="KW-0812">Transmembrane</keyword>
<dbReference type="SUPFAM" id="SSF82109">
    <property type="entry name" value="MIR domain"/>
    <property type="match status" value="1"/>
</dbReference>
<protein>
    <recommendedName>
        <fullName evidence="2">Dolichyl-phosphate-mannose--protein mannosyltransferase</fullName>
        <ecNumber evidence="2">2.4.1.109</ecNumber>
    </recommendedName>
</protein>
<evidence type="ECO:0000259" key="4">
    <source>
        <dbReference type="PROSITE" id="PS50919"/>
    </source>
</evidence>
<keyword evidence="2" id="KW-0328">Glycosyltransferase</keyword>
<dbReference type="EMBL" id="MCFH01000012">
    <property type="protein sequence ID" value="ORX53788.1"/>
    <property type="molecule type" value="Genomic_DNA"/>
</dbReference>
<evidence type="ECO:0000256" key="3">
    <source>
        <dbReference type="SAM" id="SignalP"/>
    </source>
</evidence>
<comment type="subcellular location">
    <subcellularLocation>
        <location evidence="2">Endoplasmic reticulum membrane</location>
        <topology evidence="2">Multi-pass membrane protein</topology>
    </subcellularLocation>
</comment>
<dbReference type="PANTHER" id="PTHR10050">
    <property type="entry name" value="DOLICHYL-PHOSPHATE-MANNOSE--PROTEIN MANNOSYLTRANSFERASE"/>
    <property type="match status" value="1"/>
</dbReference>
<dbReference type="PANTHER" id="PTHR10050:SF46">
    <property type="entry name" value="PROTEIN O-MANNOSYL-TRANSFERASE 2"/>
    <property type="match status" value="1"/>
</dbReference>
<feature type="transmembrane region" description="Helical" evidence="2">
    <location>
        <begin position="362"/>
        <end position="382"/>
    </location>
</feature>
<comment type="caution">
    <text evidence="2">Lacks conserved residue(s) required for the propagation of feature annotation.</text>
</comment>
<comment type="caution">
    <text evidence="5">The sequence shown here is derived from an EMBL/GenBank/DDBJ whole genome shotgun (WGS) entry which is preliminary data.</text>
</comment>
<feature type="chain" id="PRO_5012056165" description="Dolichyl-phosphate-mannose--protein mannosyltransferase" evidence="3">
    <location>
        <begin position="17"/>
        <end position="412"/>
    </location>
</feature>
<dbReference type="GO" id="GO:0004169">
    <property type="term" value="F:dolichyl-phosphate-mannose-protein mannosyltransferase activity"/>
    <property type="evidence" value="ECO:0007669"/>
    <property type="project" value="UniProtKB-UniRule"/>
</dbReference>
<feature type="transmembrane region" description="Helical" evidence="2">
    <location>
        <begin position="394"/>
        <end position="410"/>
    </location>
</feature>
<dbReference type="OrthoDB" id="10347983at2759"/>
<feature type="signal peptide" evidence="3">
    <location>
        <begin position="1"/>
        <end position="16"/>
    </location>
</feature>
<dbReference type="Pfam" id="PF02815">
    <property type="entry name" value="MIR"/>
    <property type="match status" value="1"/>
</dbReference>
<keyword evidence="2" id="KW-0472">Membrane</keyword>
<gene>
    <name evidence="5" type="ORF">BCR36DRAFT_396471</name>
</gene>
<keyword evidence="2" id="KW-0808">Transferase</keyword>
<keyword evidence="1" id="KW-0677">Repeat</keyword>